<evidence type="ECO:0000256" key="1">
    <source>
        <dbReference type="SAM" id="MobiDB-lite"/>
    </source>
</evidence>
<dbReference type="Proteomes" id="UP000000653">
    <property type="component" value="Chromosome"/>
</dbReference>
<dbReference type="EMBL" id="CP000438">
    <property type="protein sequence ID" value="ABJ11293.1"/>
    <property type="molecule type" value="Genomic_DNA"/>
</dbReference>
<evidence type="ECO:0000313" key="3">
    <source>
        <dbReference type="Proteomes" id="UP000000653"/>
    </source>
</evidence>
<name>A0A0H2ZAJ2_PSEAB</name>
<gene>
    <name evidence="2" type="ordered locus">PA14_37200</name>
</gene>
<dbReference type="BioCyc" id="PAER208963:G1G74-3131-MONOMER"/>
<evidence type="ECO:0008006" key="4">
    <source>
        <dbReference type="Google" id="ProtNLM"/>
    </source>
</evidence>
<dbReference type="KEGG" id="pau:PA14_37200"/>
<proteinExistence type="predicted"/>
<reference evidence="2 3" key="1">
    <citation type="journal article" date="2006" name="Genome Biol.">
        <title>Genomic analysis reveals that Pseudomonas aeruginosa virulence is combinatorial.</title>
        <authorList>
            <person name="Lee D.G."/>
            <person name="Urbach J.M."/>
            <person name="Wu G."/>
            <person name="Liberati N.T."/>
            <person name="Feinbaum R.L."/>
            <person name="Miyata S."/>
            <person name="Diggins L.T."/>
            <person name="He J."/>
            <person name="Saucier M."/>
            <person name="Deziel E."/>
            <person name="Friedman L."/>
            <person name="Li L."/>
            <person name="Grills G."/>
            <person name="Montgomery K."/>
            <person name="Kucherlapati R."/>
            <person name="Rahme L.G."/>
            <person name="Ausubel F.M."/>
        </authorList>
    </citation>
    <scope>NUCLEOTIDE SEQUENCE [LARGE SCALE GENOMIC DNA]</scope>
    <source>
        <strain evidence="2 3">UCBPP-PA14</strain>
    </source>
</reference>
<feature type="compositionally biased region" description="Low complexity" evidence="1">
    <location>
        <begin position="139"/>
        <end position="156"/>
    </location>
</feature>
<dbReference type="HOGENOM" id="CLU_075300_0_0_6"/>
<protein>
    <recommendedName>
        <fullName evidence="4">ATPase</fullName>
    </recommendedName>
</protein>
<dbReference type="RefSeq" id="WP_003139589.1">
    <property type="nucleotide sequence ID" value="NC_008463.1"/>
</dbReference>
<organism evidence="2 3">
    <name type="scientific">Pseudomonas aeruginosa (strain UCBPP-PA14)</name>
    <dbReference type="NCBI Taxonomy" id="208963"/>
    <lineage>
        <taxon>Bacteria</taxon>
        <taxon>Pseudomonadati</taxon>
        <taxon>Pseudomonadota</taxon>
        <taxon>Gammaproteobacteria</taxon>
        <taxon>Pseudomonadales</taxon>
        <taxon>Pseudomonadaceae</taxon>
        <taxon>Pseudomonas</taxon>
    </lineage>
</organism>
<dbReference type="AlphaFoldDB" id="A0A0H2ZAJ2"/>
<accession>A0A0H2ZAJ2</accession>
<evidence type="ECO:0000313" key="2">
    <source>
        <dbReference type="EMBL" id="ABJ11293.1"/>
    </source>
</evidence>
<sequence length="327" mass="36782">MAFKRIALAYCVQLERVISIASARREYFSQAEPRKRFDFLCSSEGCRAQGIKVSASNYDKLPQDTRKAAHFSKFPHSTHLPDCEWFVEDDEDALRPGESAEEAGQRRIRDKLDAYVEEFDPAIAEEAAPPPADPDAEEQPPASAAVRADAPAAPRQRTQRRRRTRDFEQLVDTFRQARAELPAEEFKQLDIHISGLGRIALRAYFQHIGYATPGSAGKVFYGGADLLPKRYGSPNRPQGFRFKFRDRIDGKPVFLYVAPETLQAYPHRRYLEDILGCAETVRYFTLYALGRLVEAPSGKSYSLEPDALRHLAIIPGPAKDDASQSSS</sequence>
<feature type="region of interest" description="Disordered" evidence="1">
    <location>
        <begin position="126"/>
        <end position="167"/>
    </location>
</feature>